<keyword evidence="2" id="KW-0238">DNA-binding</keyword>
<dbReference type="Gene3D" id="1.10.287.1120">
    <property type="entry name" value="Bipartite methylase S protein"/>
    <property type="match status" value="1"/>
</dbReference>
<dbReference type="Gene3D" id="3.90.220.20">
    <property type="entry name" value="DNA methylase specificity domains"/>
    <property type="match status" value="1"/>
</dbReference>
<dbReference type="AlphaFoldDB" id="A0A2W5E8C6"/>
<evidence type="ECO:0000313" key="4">
    <source>
        <dbReference type="Proteomes" id="UP000249645"/>
    </source>
</evidence>
<evidence type="ECO:0000256" key="2">
    <source>
        <dbReference type="ARBA" id="ARBA00023125"/>
    </source>
</evidence>
<dbReference type="EMBL" id="QFOI01000690">
    <property type="protein sequence ID" value="PZP39158.1"/>
    <property type="molecule type" value="Genomic_DNA"/>
</dbReference>
<evidence type="ECO:0000313" key="3">
    <source>
        <dbReference type="EMBL" id="PZP39158.1"/>
    </source>
</evidence>
<organism evidence="3 4">
    <name type="scientific">Pseudopedobacter saltans</name>
    <dbReference type="NCBI Taxonomy" id="151895"/>
    <lineage>
        <taxon>Bacteria</taxon>
        <taxon>Pseudomonadati</taxon>
        <taxon>Bacteroidota</taxon>
        <taxon>Sphingobacteriia</taxon>
        <taxon>Sphingobacteriales</taxon>
        <taxon>Sphingobacteriaceae</taxon>
        <taxon>Pseudopedobacter</taxon>
    </lineage>
</organism>
<dbReference type="Pfam" id="PF22105">
    <property type="entry name" value="DUF6943"/>
    <property type="match status" value="1"/>
</dbReference>
<dbReference type="InterPro" id="IPR054223">
    <property type="entry name" value="DUF6943"/>
</dbReference>
<protein>
    <recommendedName>
        <fullName evidence="5">Type I restriction modification DNA specificity domain-containing protein</fullName>
    </recommendedName>
</protein>
<keyword evidence="1" id="KW-0680">Restriction system</keyword>
<accession>A0A2W5E8C6</accession>
<dbReference type="GO" id="GO:0009307">
    <property type="term" value="P:DNA restriction-modification system"/>
    <property type="evidence" value="ECO:0007669"/>
    <property type="project" value="UniProtKB-KW"/>
</dbReference>
<name>A0A2W5E8C6_9SPHI</name>
<reference evidence="3 4" key="1">
    <citation type="submission" date="2017-11" db="EMBL/GenBank/DDBJ databases">
        <title>Infants hospitalized years apart are colonized by the same room-sourced microbial strains.</title>
        <authorList>
            <person name="Brooks B."/>
            <person name="Olm M.R."/>
            <person name="Firek B.A."/>
            <person name="Baker R."/>
            <person name="Thomas B.C."/>
            <person name="Morowitz M.J."/>
            <person name="Banfield J.F."/>
        </authorList>
    </citation>
    <scope>NUCLEOTIDE SEQUENCE [LARGE SCALE GENOMIC DNA]</scope>
    <source>
        <strain evidence="3">S2_009_000_R2_76</strain>
    </source>
</reference>
<comment type="caution">
    <text evidence="3">The sequence shown here is derived from an EMBL/GenBank/DDBJ whole genome shotgun (WGS) entry which is preliminary data.</text>
</comment>
<dbReference type="Proteomes" id="UP000249645">
    <property type="component" value="Unassembled WGS sequence"/>
</dbReference>
<dbReference type="InterPro" id="IPR044946">
    <property type="entry name" value="Restrct_endonuc_typeI_TRD_sf"/>
</dbReference>
<gene>
    <name evidence="3" type="ORF">DI598_20160</name>
</gene>
<dbReference type="GO" id="GO:0003677">
    <property type="term" value="F:DNA binding"/>
    <property type="evidence" value="ECO:0007669"/>
    <property type="project" value="UniProtKB-KW"/>
</dbReference>
<sequence length="141" mass="17097">MLNFKVRTYNPEKETPENSIFILSRGRNAGKPMFEPCPNCFILYCRNETEKENLYWIFYALWKNRFFHSYLCGSVIDMLRLSELKKVIQNWIIPSFSKMEQNGKILQDIKSVYQLEQHYSKKLKQLSELWSILVQKYYYKL</sequence>
<dbReference type="SUPFAM" id="SSF116734">
    <property type="entry name" value="DNA methylase specificity domain"/>
    <property type="match status" value="1"/>
</dbReference>
<evidence type="ECO:0000256" key="1">
    <source>
        <dbReference type="ARBA" id="ARBA00022747"/>
    </source>
</evidence>
<proteinExistence type="predicted"/>
<evidence type="ECO:0008006" key="5">
    <source>
        <dbReference type="Google" id="ProtNLM"/>
    </source>
</evidence>